<protein>
    <submittedName>
        <fullName evidence="2">Uncharacterized protein</fullName>
    </submittedName>
</protein>
<dbReference type="Proteomes" id="UP001148838">
    <property type="component" value="Unassembled WGS sequence"/>
</dbReference>
<dbReference type="EMBL" id="JAJSOF020000001">
    <property type="protein sequence ID" value="KAJ4450966.1"/>
    <property type="molecule type" value="Genomic_DNA"/>
</dbReference>
<proteinExistence type="predicted"/>
<evidence type="ECO:0000313" key="3">
    <source>
        <dbReference type="Proteomes" id="UP001148838"/>
    </source>
</evidence>
<evidence type="ECO:0000313" key="2">
    <source>
        <dbReference type="EMBL" id="KAJ4450966.1"/>
    </source>
</evidence>
<keyword evidence="3" id="KW-1185">Reference proteome</keyword>
<sequence>MTDMRIQNGFDEIRNIPGHLHRIFCVIIRCKNNGTEKNSLRRRDLNPGFQLYVLMLYPLSHTGYHPGVGQNRLSLSSSSWVPSSGLPLHYVIDVYERRTEVHTCAEDDNNALRESAMRISYKICHEIAKELKTFHEGEFIKRCLTILADELCPQQVGEVEAIRLSHRTLVMRLQYVRMGQRERTPDYQKLRARVTHIWSNRRGQPNRSAIEGSHPGGTAFMITVTPTPVIEMNRISGGGTKIHHRNLLRSITLTLKLGGAFPNSHRLTMLSFDPYPGFEQATPSSIDQPLWNEDKCQQDEDHGHRKERKEGKLTNSKSGNRASGQLKYLGCTISSNMSCCQEVKRSVAMAKEAFKGRG</sequence>
<feature type="region of interest" description="Disordered" evidence="1">
    <location>
        <begin position="296"/>
        <end position="321"/>
    </location>
</feature>
<gene>
    <name evidence="2" type="ORF">ANN_02401</name>
</gene>
<name>A0ABQ8TXU2_PERAM</name>
<accession>A0ABQ8TXU2</accession>
<evidence type="ECO:0000256" key="1">
    <source>
        <dbReference type="SAM" id="MobiDB-lite"/>
    </source>
</evidence>
<feature type="compositionally biased region" description="Basic and acidic residues" evidence="1">
    <location>
        <begin position="296"/>
        <end position="312"/>
    </location>
</feature>
<reference evidence="2 3" key="1">
    <citation type="journal article" date="2022" name="Allergy">
        <title>Genome assembly and annotation of Periplaneta americana reveal a comprehensive cockroach allergen profile.</title>
        <authorList>
            <person name="Wang L."/>
            <person name="Xiong Q."/>
            <person name="Saelim N."/>
            <person name="Wang L."/>
            <person name="Nong W."/>
            <person name="Wan A.T."/>
            <person name="Shi M."/>
            <person name="Liu X."/>
            <person name="Cao Q."/>
            <person name="Hui J.H.L."/>
            <person name="Sookrung N."/>
            <person name="Leung T.F."/>
            <person name="Tungtrongchitr A."/>
            <person name="Tsui S.K.W."/>
        </authorList>
    </citation>
    <scope>NUCLEOTIDE SEQUENCE [LARGE SCALE GENOMIC DNA]</scope>
    <source>
        <strain evidence="2">PWHHKU_190912</strain>
    </source>
</reference>
<comment type="caution">
    <text evidence="2">The sequence shown here is derived from an EMBL/GenBank/DDBJ whole genome shotgun (WGS) entry which is preliminary data.</text>
</comment>
<organism evidence="2 3">
    <name type="scientific">Periplaneta americana</name>
    <name type="common">American cockroach</name>
    <name type="synonym">Blatta americana</name>
    <dbReference type="NCBI Taxonomy" id="6978"/>
    <lineage>
        <taxon>Eukaryota</taxon>
        <taxon>Metazoa</taxon>
        <taxon>Ecdysozoa</taxon>
        <taxon>Arthropoda</taxon>
        <taxon>Hexapoda</taxon>
        <taxon>Insecta</taxon>
        <taxon>Pterygota</taxon>
        <taxon>Neoptera</taxon>
        <taxon>Polyneoptera</taxon>
        <taxon>Dictyoptera</taxon>
        <taxon>Blattodea</taxon>
        <taxon>Blattoidea</taxon>
        <taxon>Blattidae</taxon>
        <taxon>Blattinae</taxon>
        <taxon>Periplaneta</taxon>
    </lineage>
</organism>